<reference evidence="2" key="1">
    <citation type="submission" date="2023-07" db="EMBL/GenBank/DDBJ databases">
        <title>draft genome sequence of fig (Ficus carica).</title>
        <authorList>
            <person name="Takahashi T."/>
            <person name="Nishimura K."/>
        </authorList>
    </citation>
    <scope>NUCLEOTIDE SEQUENCE</scope>
</reference>
<organism evidence="2 3">
    <name type="scientific">Ficus carica</name>
    <name type="common">Common fig</name>
    <dbReference type="NCBI Taxonomy" id="3494"/>
    <lineage>
        <taxon>Eukaryota</taxon>
        <taxon>Viridiplantae</taxon>
        <taxon>Streptophyta</taxon>
        <taxon>Embryophyta</taxon>
        <taxon>Tracheophyta</taxon>
        <taxon>Spermatophyta</taxon>
        <taxon>Magnoliopsida</taxon>
        <taxon>eudicotyledons</taxon>
        <taxon>Gunneridae</taxon>
        <taxon>Pentapetalae</taxon>
        <taxon>rosids</taxon>
        <taxon>fabids</taxon>
        <taxon>Rosales</taxon>
        <taxon>Moraceae</taxon>
        <taxon>Ficeae</taxon>
        <taxon>Ficus</taxon>
    </lineage>
</organism>
<feature type="region of interest" description="Disordered" evidence="1">
    <location>
        <begin position="1"/>
        <end position="29"/>
    </location>
</feature>
<gene>
    <name evidence="2" type="ORF">TIFTF001_031621</name>
</gene>
<keyword evidence="3" id="KW-1185">Reference proteome</keyword>
<dbReference type="Proteomes" id="UP001187192">
    <property type="component" value="Unassembled WGS sequence"/>
</dbReference>
<protein>
    <submittedName>
        <fullName evidence="2">Uncharacterized protein</fullName>
    </submittedName>
</protein>
<dbReference type="AlphaFoldDB" id="A0AA88DVL8"/>
<feature type="compositionally biased region" description="Polar residues" evidence="1">
    <location>
        <begin position="47"/>
        <end position="65"/>
    </location>
</feature>
<evidence type="ECO:0000313" key="3">
    <source>
        <dbReference type="Proteomes" id="UP001187192"/>
    </source>
</evidence>
<evidence type="ECO:0000256" key="1">
    <source>
        <dbReference type="SAM" id="MobiDB-lite"/>
    </source>
</evidence>
<accession>A0AA88DVL8</accession>
<feature type="region of interest" description="Disordered" evidence="1">
    <location>
        <begin position="44"/>
        <end position="65"/>
    </location>
</feature>
<name>A0AA88DVL8_FICCA</name>
<comment type="caution">
    <text evidence="2">The sequence shown here is derived from an EMBL/GenBank/DDBJ whole genome shotgun (WGS) entry which is preliminary data.</text>
</comment>
<dbReference type="EMBL" id="BTGU01000131">
    <property type="protein sequence ID" value="GMN62531.1"/>
    <property type="molecule type" value="Genomic_DNA"/>
</dbReference>
<proteinExistence type="predicted"/>
<evidence type="ECO:0000313" key="2">
    <source>
        <dbReference type="EMBL" id="GMN62531.1"/>
    </source>
</evidence>
<sequence length="65" mass="7406">MLDERELQEEPLQGSPVAQPEASTSRGNAQIAHLMRLVEELTRKHNTQQNHMESISAENQVLKQQ</sequence>